<dbReference type="InterPro" id="IPR001611">
    <property type="entry name" value="Leu-rich_rpt"/>
</dbReference>
<reference evidence="2" key="1">
    <citation type="journal article" date="2022" name="bioRxiv">
        <title>Genomics of Preaxostyla Flagellates Illuminates Evolutionary Transitions and the Path Towards Mitochondrial Loss.</title>
        <authorList>
            <person name="Novak L.V.F."/>
            <person name="Treitli S.C."/>
            <person name="Pyrih J."/>
            <person name="Halakuc P."/>
            <person name="Pipaliya S.V."/>
            <person name="Vacek V."/>
            <person name="Brzon O."/>
            <person name="Soukal P."/>
            <person name="Eme L."/>
            <person name="Dacks J.B."/>
            <person name="Karnkowska A."/>
            <person name="Elias M."/>
            <person name="Hampl V."/>
        </authorList>
    </citation>
    <scope>NUCLEOTIDE SEQUENCE</scope>
    <source>
        <strain evidence="2">RCP-MX</strain>
    </source>
</reference>
<dbReference type="Pfam" id="PF13516">
    <property type="entry name" value="LRR_6"/>
    <property type="match status" value="3"/>
</dbReference>
<evidence type="ECO:0000256" key="1">
    <source>
        <dbReference type="ARBA" id="ARBA00022737"/>
    </source>
</evidence>
<organism evidence="2 3">
    <name type="scientific">Paratrimastix pyriformis</name>
    <dbReference type="NCBI Taxonomy" id="342808"/>
    <lineage>
        <taxon>Eukaryota</taxon>
        <taxon>Metamonada</taxon>
        <taxon>Preaxostyla</taxon>
        <taxon>Paratrimastigidae</taxon>
        <taxon>Paratrimastix</taxon>
    </lineage>
</organism>
<sequence length="168" mass="18737">MERGQTEALESTVREFLAQMRRCTDVNIDLLAKGLTDRYVVPLASLLHKNQTLTSLQLGYNRVGDEGACALAEALAHNHTLTYLDLYQNEIGPRGARALAAALSHNSTLEYLDLRHNPMEAEAVRTLVVALQANPTIKCVHLPQVLSFEEVRSFVNRYPAGRFIFSDD</sequence>
<accession>A0ABQ8UUI5</accession>
<name>A0ABQ8UUI5_9EUKA</name>
<proteinExistence type="predicted"/>
<dbReference type="EMBL" id="JAPMOS010000009">
    <property type="protein sequence ID" value="KAJ4461029.1"/>
    <property type="molecule type" value="Genomic_DNA"/>
</dbReference>
<evidence type="ECO:0000313" key="2">
    <source>
        <dbReference type="EMBL" id="KAJ4461029.1"/>
    </source>
</evidence>
<dbReference type="InterPro" id="IPR032675">
    <property type="entry name" value="LRR_dom_sf"/>
</dbReference>
<protein>
    <submittedName>
        <fullName evidence="2">Uncharacterized protein</fullName>
    </submittedName>
</protein>
<keyword evidence="3" id="KW-1185">Reference proteome</keyword>
<gene>
    <name evidence="2" type="ORF">PAPYR_2466</name>
</gene>
<dbReference type="Gene3D" id="3.80.10.10">
    <property type="entry name" value="Ribonuclease Inhibitor"/>
    <property type="match status" value="1"/>
</dbReference>
<dbReference type="Proteomes" id="UP001141327">
    <property type="component" value="Unassembled WGS sequence"/>
</dbReference>
<keyword evidence="1" id="KW-0677">Repeat</keyword>
<comment type="caution">
    <text evidence="2">The sequence shown here is derived from an EMBL/GenBank/DDBJ whole genome shotgun (WGS) entry which is preliminary data.</text>
</comment>
<dbReference type="SUPFAM" id="SSF52047">
    <property type="entry name" value="RNI-like"/>
    <property type="match status" value="1"/>
</dbReference>
<evidence type="ECO:0000313" key="3">
    <source>
        <dbReference type="Proteomes" id="UP001141327"/>
    </source>
</evidence>
<dbReference type="InterPro" id="IPR052201">
    <property type="entry name" value="LRR-containing_regulator"/>
</dbReference>
<dbReference type="PANTHER" id="PTHR24111:SF0">
    <property type="entry name" value="LEUCINE-RICH REPEAT-CONTAINING PROTEIN"/>
    <property type="match status" value="1"/>
</dbReference>
<dbReference type="PANTHER" id="PTHR24111">
    <property type="entry name" value="LEUCINE-RICH REPEAT-CONTAINING PROTEIN 34"/>
    <property type="match status" value="1"/>
</dbReference>
<dbReference type="SMART" id="SM00368">
    <property type="entry name" value="LRR_RI"/>
    <property type="match status" value="3"/>
</dbReference>